<reference evidence="1 2" key="1">
    <citation type="submission" date="2018-07" db="EMBL/GenBank/DDBJ databases">
        <title>Genomic Encyclopedia of Type Strains, Phase IV (KMG-IV): sequencing the most valuable type-strain genomes for metagenomic binning, comparative biology and taxonomic classification.</title>
        <authorList>
            <person name="Goeker M."/>
        </authorList>
    </citation>
    <scope>NUCLEOTIDE SEQUENCE [LARGE SCALE GENOMIC DNA]</scope>
    <source>
        <strain evidence="1 2">DSM 21410</strain>
    </source>
</reference>
<name>A0A369AD35_9FLAO</name>
<evidence type="ECO:0000313" key="1">
    <source>
        <dbReference type="EMBL" id="RCX05334.1"/>
    </source>
</evidence>
<accession>A0A369AD35</accession>
<proteinExistence type="predicted"/>
<evidence type="ECO:0000313" key="2">
    <source>
        <dbReference type="Proteomes" id="UP000253517"/>
    </source>
</evidence>
<dbReference type="EMBL" id="QPJS01000001">
    <property type="protein sequence ID" value="RCX05334.1"/>
    <property type="molecule type" value="Genomic_DNA"/>
</dbReference>
<evidence type="ECO:0008006" key="3">
    <source>
        <dbReference type="Google" id="ProtNLM"/>
    </source>
</evidence>
<protein>
    <recommendedName>
        <fullName evidence="3">Outer membrane protein beta-barrel domain-containing protein</fullName>
    </recommendedName>
</protein>
<dbReference type="Proteomes" id="UP000253517">
    <property type="component" value="Unassembled WGS sequence"/>
</dbReference>
<dbReference type="AlphaFoldDB" id="A0A369AD35"/>
<gene>
    <name evidence="1" type="ORF">DES35_101619</name>
</gene>
<comment type="caution">
    <text evidence="1">The sequence shown here is derived from an EMBL/GenBank/DDBJ whole genome shotgun (WGS) entry which is preliminary data.</text>
</comment>
<keyword evidence="2" id="KW-1185">Reference proteome</keyword>
<sequence length="229" mass="26222">MKKWLFGFSILLFFQTYAQKSHYRYSQVGLIAGVGNYSGDLTPNYANPLNIFREMRPELGVGLYRAFSPIVLMGLETTYKNLYANEGNHRNVAKPRIFTSHLVQANLVGEIISRKFGKHFYKTRWAPYAKFGAGLGVVSPTIADPSSFEAPFIELYDKSYFFLKYFAGGGIKLRTKYKYSISLEAVLHLTNIDYIDGFLDTRLKSFNDVYGGFRVIVSKYYFGKHLNIK</sequence>
<organism evidence="1 2">
    <name type="scientific">Schleiferia thermophila</name>
    <dbReference type="NCBI Taxonomy" id="884107"/>
    <lineage>
        <taxon>Bacteria</taxon>
        <taxon>Pseudomonadati</taxon>
        <taxon>Bacteroidota</taxon>
        <taxon>Flavobacteriia</taxon>
        <taxon>Flavobacteriales</taxon>
        <taxon>Schleiferiaceae</taxon>
        <taxon>Schleiferia</taxon>
    </lineage>
</organism>
<dbReference type="RefSeq" id="WP_114365746.1">
    <property type="nucleotide sequence ID" value="NZ_BHZF01000001.1"/>
</dbReference>